<dbReference type="EMBL" id="GBXM01021101">
    <property type="protein sequence ID" value="JAH87476.1"/>
    <property type="molecule type" value="Transcribed_RNA"/>
</dbReference>
<accession>A0A0E9WB07</accession>
<organism evidence="2">
    <name type="scientific">Anguilla anguilla</name>
    <name type="common">European freshwater eel</name>
    <name type="synonym">Muraena anguilla</name>
    <dbReference type="NCBI Taxonomy" id="7936"/>
    <lineage>
        <taxon>Eukaryota</taxon>
        <taxon>Metazoa</taxon>
        <taxon>Chordata</taxon>
        <taxon>Craniata</taxon>
        <taxon>Vertebrata</taxon>
        <taxon>Euteleostomi</taxon>
        <taxon>Actinopterygii</taxon>
        <taxon>Neopterygii</taxon>
        <taxon>Teleostei</taxon>
        <taxon>Anguilliformes</taxon>
        <taxon>Anguillidae</taxon>
        <taxon>Anguilla</taxon>
    </lineage>
</organism>
<dbReference type="AlphaFoldDB" id="A0A0E9WB07"/>
<proteinExistence type="predicted"/>
<feature type="region of interest" description="Disordered" evidence="1">
    <location>
        <begin position="1"/>
        <end position="23"/>
    </location>
</feature>
<name>A0A0E9WB07_ANGAN</name>
<evidence type="ECO:0000313" key="2">
    <source>
        <dbReference type="EMBL" id="JAH87476.1"/>
    </source>
</evidence>
<reference evidence="2" key="1">
    <citation type="submission" date="2014-11" db="EMBL/GenBank/DDBJ databases">
        <authorList>
            <person name="Amaro Gonzalez C."/>
        </authorList>
    </citation>
    <scope>NUCLEOTIDE SEQUENCE</scope>
</reference>
<sequence length="50" mass="5304">MDFDPPDCSSSGSKKEGVSIGFRRSSKCSSHLSTISPAEVRVSPFLLTTA</sequence>
<protein>
    <submittedName>
        <fullName evidence="2">Uncharacterized protein</fullName>
    </submittedName>
</protein>
<reference evidence="2" key="2">
    <citation type="journal article" date="2015" name="Fish Shellfish Immunol.">
        <title>Early steps in the European eel (Anguilla anguilla)-Vibrio vulnificus interaction in the gills: Role of the RtxA13 toxin.</title>
        <authorList>
            <person name="Callol A."/>
            <person name="Pajuelo D."/>
            <person name="Ebbesson L."/>
            <person name="Teles M."/>
            <person name="MacKenzie S."/>
            <person name="Amaro C."/>
        </authorList>
    </citation>
    <scope>NUCLEOTIDE SEQUENCE</scope>
</reference>
<evidence type="ECO:0000256" key="1">
    <source>
        <dbReference type="SAM" id="MobiDB-lite"/>
    </source>
</evidence>